<dbReference type="RefSeq" id="WP_015441204.1">
    <property type="nucleotide sequence ID" value="NC_020520.1"/>
</dbReference>
<comment type="similarity">
    <text evidence="1">Belongs to the CbxX/CfxQ family.</text>
</comment>
<gene>
    <name evidence="6" type="ORF">YM304_16430</name>
</gene>
<feature type="region of interest" description="Disordered" evidence="4">
    <location>
        <begin position="1"/>
        <end position="42"/>
    </location>
</feature>
<sequence length="312" mass="34707">MMSGPRDFARRAREATETVSRRIADRRDELGGRRERTSRSPEAVRADLDALIGLDSVKEQIDALSAKIRVQQKRSEHGLAAIDTSHHLVFTGNPGTGKTTVARLVAEMFGALDLLRSGHLIEVDRARLVGQYVGHTAMKTNRSIRRALDGVLFIDEAYALTPPGPKSLDFGAEAVETLIKRMEDHRGRLVVIVAGYPDLMEQFLASNPGLRSRFAREIAFPDYRNDELVEIIRRHASDADYVIAPDADPTLVAVFDQARRARGFGNARFARTLFERATQRQALRLEHELGSALDRLTLRTLTADDLRSAAAD</sequence>
<dbReference type="SUPFAM" id="SSF52540">
    <property type="entry name" value="P-loop containing nucleoside triphosphate hydrolases"/>
    <property type="match status" value="1"/>
</dbReference>
<dbReference type="GO" id="GO:0016887">
    <property type="term" value="F:ATP hydrolysis activity"/>
    <property type="evidence" value="ECO:0007669"/>
    <property type="project" value="InterPro"/>
</dbReference>
<dbReference type="PRINTS" id="PR00819">
    <property type="entry name" value="CBXCFQXSUPER"/>
</dbReference>
<reference evidence="6 7" key="1">
    <citation type="journal article" date="2013" name="Int. J. Syst. Evol. Microbiol.">
        <title>Ilumatobacter nonamiense sp. nov. and Ilumatobacter coccineum sp. nov., isolated from seashore sand.</title>
        <authorList>
            <person name="Matsumoto A."/>
            <person name="Kasai H."/>
            <person name="Matsuo Y."/>
            <person name="Shizuri Y."/>
            <person name="Ichikawa N."/>
            <person name="Fujita N."/>
            <person name="Omura S."/>
            <person name="Takahashi Y."/>
        </authorList>
    </citation>
    <scope>NUCLEOTIDE SEQUENCE [LARGE SCALE GENOMIC DNA]</scope>
    <source>
        <strain evidence="7">NBRC 103263 / KCTC 29153 / YM16-304</strain>
    </source>
</reference>
<keyword evidence="7" id="KW-1185">Reference proteome</keyword>
<dbReference type="FunFam" id="3.40.50.300:FF:000216">
    <property type="entry name" value="Type VII secretion ATPase EccA"/>
    <property type="match status" value="1"/>
</dbReference>
<dbReference type="InterPro" id="IPR050773">
    <property type="entry name" value="CbxX/CfxQ_RuBisCO_ESX"/>
</dbReference>
<protein>
    <recommendedName>
        <fullName evidence="5">AAA+ ATPase domain-containing protein</fullName>
    </recommendedName>
</protein>
<dbReference type="PANTHER" id="PTHR43392">
    <property type="entry name" value="AAA-TYPE ATPASE FAMILY PROTEIN / ANKYRIN REPEAT FAMILY PROTEIN"/>
    <property type="match status" value="1"/>
</dbReference>
<dbReference type="EMBL" id="AP012057">
    <property type="protein sequence ID" value="BAN01957.1"/>
    <property type="molecule type" value="Genomic_DNA"/>
</dbReference>
<dbReference type="OrthoDB" id="9806903at2"/>
<evidence type="ECO:0000256" key="3">
    <source>
        <dbReference type="ARBA" id="ARBA00022840"/>
    </source>
</evidence>
<evidence type="ECO:0000256" key="1">
    <source>
        <dbReference type="ARBA" id="ARBA00010378"/>
    </source>
</evidence>
<dbReference type="SMART" id="SM00382">
    <property type="entry name" value="AAA"/>
    <property type="match status" value="1"/>
</dbReference>
<dbReference type="Proteomes" id="UP000011863">
    <property type="component" value="Chromosome"/>
</dbReference>
<dbReference type="CDD" id="cd00009">
    <property type="entry name" value="AAA"/>
    <property type="match status" value="1"/>
</dbReference>
<dbReference type="InterPro" id="IPR041627">
    <property type="entry name" value="AAA_lid_6"/>
</dbReference>
<name>A0A6C7E520_ILUCY</name>
<dbReference type="Pfam" id="PF17866">
    <property type="entry name" value="AAA_lid_6"/>
    <property type="match status" value="1"/>
</dbReference>
<dbReference type="GO" id="GO:0005524">
    <property type="term" value="F:ATP binding"/>
    <property type="evidence" value="ECO:0007669"/>
    <property type="project" value="UniProtKB-KW"/>
</dbReference>
<dbReference type="PANTHER" id="PTHR43392:SF2">
    <property type="entry name" value="AAA-TYPE ATPASE FAMILY PROTEIN _ ANKYRIN REPEAT FAMILY PROTEIN"/>
    <property type="match status" value="1"/>
</dbReference>
<evidence type="ECO:0000313" key="7">
    <source>
        <dbReference type="Proteomes" id="UP000011863"/>
    </source>
</evidence>
<dbReference type="KEGG" id="aym:YM304_16430"/>
<dbReference type="InterPro" id="IPR000641">
    <property type="entry name" value="CbxX/CfxQ"/>
</dbReference>
<dbReference type="InterPro" id="IPR027417">
    <property type="entry name" value="P-loop_NTPase"/>
</dbReference>
<evidence type="ECO:0000259" key="5">
    <source>
        <dbReference type="SMART" id="SM00382"/>
    </source>
</evidence>
<evidence type="ECO:0000256" key="2">
    <source>
        <dbReference type="ARBA" id="ARBA00022741"/>
    </source>
</evidence>
<keyword evidence="3" id="KW-0067">ATP-binding</keyword>
<dbReference type="AlphaFoldDB" id="A0A6C7E520"/>
<feature type="compositionally biased region" description="Basic and acidic residues" evidence="4">
    <location>
        <begin position="7"/>
        <end position="42"/>
    </location>
</feature>
<evidence type="ECO:0000313" key="6">
    <source>
        <dbReference type="EMBL" id="BAN01957.1"/>
    </source>
</evidence>
<proteinExistence type="inferred from homology"/>
<feature type="domain" description="AAA+ ATPase" evidence="5">
    <location>
        <begin position="84"/>
        <end position="224"/>
    </location>
</feature>
<keyword evidence="2" id="KW-0547">Nucleotide-binding</keyword>
<dbReference type="InterPro" id="IPR003959">
    <property type="entry name" value="ATPase_AAA_core"/>
</dbReference>
<evidence type="ECO:0000256" key="4">
    <source>
        <dbReference type="SAM" id="MobiDB-lite"/>
    </source>
</evidence>
<dbReference type="InterPro" id="IPR003593">
    <property type="entry name" value="AAA+_ATPase"/>
</dbReference>
<organism evidence="6 7">
    <name type="scientific">Ilumatobacter coccineus (strain NBRC 103263 / KCTC 29153 / YM16-304)</name>
    <dbReference type="NCBI Taxonomy" id="1313172"/>
    <lineage>
        <taxon>Bacteria</taxon>
        <taxon>Bacillati</taxon>
        <taxon>Actinomycetota</taxon>
        <taxon>Acidimicrobiia</taxon>
        <taxon>Acidimicrobiales</taxon>
        <taxon>Ilumatobacteraceae</taxon>
        <taxon>Ilumatobacter</taxon>
    </lineage>
</organism>
<dbReference type="Gene3D" id="3.40.50.300">
    <property type="entry name" value="P-loop containing nucleotide triphosphate hydrolases"/>
    <property type="match status" value="1"/>
</dbReference>
<dbReference type="Pfam" id="PF00004">
    <property type="entry name" value="AAA"/>
    <property type="match status" value="1"/>
</dbReference>
<accession>A0A6C7E520</accession>
<dbReference type="Gene3D" id="1.10.8.60">
    <property type="match status" value="1"/>
</dbReference>